<keyword evidence="1" id="KW-0469">Meiosis</keyword>
<accession>A0ABD3X5W0</accession>
<name>A0ABD3X5W0_SINWO</name>
<keyword evidence="4" id="KW-1185">Reference proteome</keyword>
<dbReference type="EMBL" id="JBJQND010000003">
    <property type="protein sequence ID" value="KAL3881644.1"/>
    <property type="molecule type" value="Genomic_DNA"/>
</dbReference>
<dbReference type="InterPro" id="IPR042861">
    <property type="entry name" value="TEX11"/>
</dbReference>
<proteinExistence type="predicted"/>
<dbReference type="SMART" id="SM00028">
    <property type="entry name" value="TPR"/>
    <property type="match status" value="4"/>
</dbReference>
<protein>
    <recommendedName>
        <fullName evidence="2">Protein ZIP4 homolog</fullName>
    </recommendedName>
</protein>
<dbReference type="InterPro" id="IPR013940">
    <property type="entry name" value="Spo22/ZIP4/TEX11"/>
</dbReference>
<dbReference type="AlphaFoldDB" id="A0ABD3X5W0"/>
<evidence type="ECO:0000313" key="4">
    <source>
        <dbReference type="Proteomes" id="UP001634394"/>
    </source>
</evidence>
<organism evidence="3 4">
    <name type="scientific">Sinanodonta woodiana</name>
    <name type="common">Chinese pond mussel</name>
    <name type="synonym">Anodonta woodiana</name>
    <dbReference type="NCBI Taxonomy" id="1069815"/>
    <lineage>
        <taxon>Eukaryota</taxon>
        <taxon>Metazoa</taxon>
        <taxon>Spiralia</taxon>
        <taxon>Lophotrochozoa</taxon>
        <taxon>Mollusca</taxon>
        <taxon>Bivalvia</taxon>
        <taxon>Autobranchia</taxon>
        <taxon>Heteroconchia</taxon>
        <taxon>Palaeoheterodonta</taxon>
        <taxon>Unionida</taxon>
        <taxon>Unionoidea</taxon>
        <taxon>Unionidae</taxon>
        <taxon>Unioninae</taxon>
        <taxon>Sinanodonta</taxon>
    </lineage>
</organism>
<comment type="caution">
    <text evidence="3">The sequence shown here is derived from an EMBL/GenBank/DDBJ whole genome shotgun (WGS) entry which is preliminary data.</text>
</comment>
<feature type="non-terminal residue" evidence="3">
    <location>
        <position position="695"/>
    </location>
</feature>
<evidence type="ECO:0000256" key="1">
    <source>
        <dbReference type="ARBA" id="ARBA00023254"/>
    </source>
</evidence>
<dbReference type="PANTHER" id="PTHR47083:SF1">
    <property type="entry name" value="TESTIS-EXPRESSED PROTEIN 11"/>
    <property type="match status" value="1"/>
</dbReference>
<dbReference type="GO" id="GO:0051321">
    <property type="term" value="P:meiotic cell cycle"/>
    <property type="evidence" value="ECO:0007669"/>
    <property type="project" value="UniProtKB-KW"/>
</dbReference>
<dbReference type="Pfam" id="PF08631">
    <property type="entry name" value="SPO22"/>
    <property type="match status" value="1"/>
</dbReference>
<dbReference type="InterPro" id="IPR019734">
    <property type="entry name" value="TPR_rpt"/>
</dbReference>
<evidence type="ECO:0000313" key="3">
    <source>
        <dbReference type="EMBL" id="KAL3881644.1"/>
    </source>
</evidence>
<dbReference type="Gene3D" id="1.25.40.10">
    <property type="entry name" value="Tetratricopeptide repeat domain"/>
    <property type="match status" value="2"/>
</dbReference>
<dbReference type="PANTHER" id="PTHR47083">
    <property type="entry name" value="TESTIS-EXPRESSED PROTEIN 11"/>
    <property type="match status" value="1"/>
</dbReference>
<gene>
    <name evidence="3" type="ORF">ACJMK2_028057</name>
</gene>
<dbReference type="InterPro" id="IPR011990">
    <property type="entry name" value="TPR-like_helical_dom_sf"/>
</dbReference>
<evidence type="ECO:0000256" key="2">
    <source>
        <dbReference type="ARBA" id="ARBA00031845"/>
    </source>
</evidence>
<dbReference type="SUPFAM" id="SSF48452">
    <property type="entry name" value="TPR-like"/>
    <property type="match status" value="2"/>
</dbReference>
<reference evidence="3 4" key="1">
    <citation type="submission" date="2024-11" db="EMBL/GenBank/DDBJ databases">
        <title>Chromosome-level genome assembly of the freshwater bivalve Anodonta woodiana.</title>
        <authorList>
            <person name="Chen X."/>
        </authorList>
    </citation>
    <scope>NUCLEOTIDE SEQUENCE [LARGE SCALE GENOMIC DNA]</scope>
    <source>
        <strain evidence="3">MN2024</strain>
        <tissue evidence="3">Gills</tissue>
    </source>
</reference>
<sequence>MKLDHFSETVATLTAILQDICRNEKISSPEWHDQVEHADSITQTLQTLPQPHRDSSGSLTSLENASVNLWNLSVSLKTKGILAAKSNAKLRNIAFLTIQFCSESDDRDITLKKKIMMGLKTGRAWIDCNCLDMAEKVLIATEEYIKHLQMSILERKNKNPENSAAEEMQKLEAEHELFKLLCYKAEIGLSQNRHEEALDTVLRAKEMLPKFPKEGAFLSMLCYNFGVNLFQSKQQENSIVWLRESYEIGKNKQAVGHKNQSRTLRLLANAYLEVNPEQNLQQALNVVSLANTEHVHPAGLYLKLKVLLLSNEPDEPIQKAIEDLLKLPELTVDLSLSILHLVNNHSRLEVVRWLVQGLMQKFGNSPDIGKILITNLEVLVQGKQIKQAKEFMEFCITAHHTGRPLDLAIKKRFHLVLWEQGSAAYEENEFHESLDWYNYSLSLYSKSDTWDRNMAKLQRNRANCYLGLNQLQKAREAIFEAEKVDPSSAHTQYIIYKLALLEGNKQQASTALQKMCDCARQELTGSGDEDHIFGLICLAAQQAFEDGNASTSLIALECLCNSSPDPWQVLTALRCLVRLKLAEADEDESKREEAFVVVENIHTAYNKLLQLQDQSTDRLPQIQKEAEWFMKIAWNLALQCDKHPEKMKDLFILCSQLTSLCPVDEDTLVRQRTCMLMSAAACLHIARTTADEGRK</sequence>
<dbReference type="Proteomes" id="UP001634394">
    <property type="component" value="Unassembled WGS sequence"/>
</dbReference>